<reference evidence="4" key="1">
    <citation type="submission" date="2020-01" db="EMBL/GenBank/DDBJ databases">
        <authorList>
            <consortium name="DOE Joint Genome Institute"/>
            <person name="Haridas S."/>
            <person name="Albert R."/>
            <person name="Binder M."/>
            <person name="Bloem J."/>
            <person name="Labutti K."/>
            <person name="Salamov A."/>
            <person name="Andreopoulos B."/>
            <person name="Baker S.E."/>
            <person name="Barry K."/>
            <person name="Bills G."/>
            <person name="Bluhm B.H."/>
            <person name="Cannon C."/>
            <person name="Castanera R."/>
            <person name="Culley D.E."/>
            <person name="Daum C."/>
            <person name="Ezra D."/>
            <person name="Gonzalez J.B."/>
            <person name="Henrissat B."/>
            <person name="Kuo A."/>
            <person name="Liang C."/>
            <person name="Lipzen A."/>
            <person name="Lutzoni F."/>
            <person name="Magnuson J."/>
            <person name="Mondo S."/>
            <person name="Nolan M."/>
            <person name="Ohm R."/>
            <person name="Pangilinan J."/>
            <person name="Park H.-J."/>
            <person name="Ramirez L."/>
            <person name="Alfaro M."/>
            <person name="Sun H."/>
            <person name="Tritt A."/>
            <person name="Yoshinaga Y."/>
            <person name="Zwiers L.-H."/>
            <person name="Turgeon B.G."/>
            <person name="Goodwin S.B."/>
            <person name="Spatafora J.W."/>
            <person name="Crous P.W."/>
            <person name="Grigoriev I.V."/>
        </authorList>
    </citation>
    <scope>NUCLEOTIDE SEQUENCE</scope>
    <source>
        <strain evidence="4">CBS 342.82</strain>
    </source>
</reference>
<dbReference type="OrthoDB" id="283575at2759"/>
<dbReference type="AlphaFoldDB" id="A0A6J3LV21"/>
<feature type="region of interest" description="Disordered" evidence="1">
    <location>
        <begin position="576"/>
        <end position="616"/>
    </location>
</feature>
<feature type="region of interest" description="Disordered" evidence="1">
    <location>
        <begin position="35"/>
        <end position="99"/>
    </location>
</feature>
<evidence type="ECO:0000256" key="2">
    <source>
        <dbReference type="SAM" id="Phobius"/>
    </source>
</evidence>
<dbReference type="RefSeq" id="XP_033456155.1">
    <property type="nucleotide sequence ID" value="XM_033608890.1"/>
</dbReference>
<protein>
    <submittedName>
        <fullName evidence="4">Uncharacterized protein</fullName>
    </submittedName>
</protein>
<feature type="compositionally biased region" description="Basic and acidic residues" evidence="1">
    <location>
        <begin position="209"/>
        <end position="219"/>
    </location>
</feature>
<feature type="region of interest" description="Disordered" evidence="1">
    <location>
        <begin position="535"/>
        <end position="559"/>
    </location>
</feature>
<dbReference type="PANTHER" id="PTHR17178">
    <property type="entry name" value="SECRETORY GRANULE PROTEOGLYCAN CORE PROTEIN"/>
    <property type="match status" value="1"/>
</dbReference>
<evidence type="ECO:0000313" key="4">
    <source>
        <dbReference type="RefSeq" id="XP_033456155.1"/>
    </source>
</evidence>
<keyword evidence="2" id="KW-1133">Transmembrane helix</keyword>
<feature type="compositionally biased region" description="Pro residues" evidence="1">
    <location>
        <begin position="52"/>
        <end position="68"/>
    </location>
</feature>
<evidence type="ECO:0000313" key="3">
    <source>
        <dbReference type="Proteomes" id="UP000504637"/>
    </source>
</evidence>
<feature type="region of interest" description="Disordered" evidence="1">
    <location>
        <begin position="258"/>
        <end position="465"/>
    </location>
</feature>
<feature type="compositionally biased region" description="Polar residues" evidence="1">
    <location>
        <begin position="674"/>
        <end position="701"/>
    </location>
</feature>
<feature type="compositionally biased region" description="Polar residues" evidence="1">
    <location>
        <begin position="592"/>
        <end position="602"/>
    </location>
</feature>
<feature type="region of interest" description="Disordered" evidence="1">
    <location>
        <begin position="197"/>
        <end position="232"/>
    </location>
</feature>
<feature type="compositionally biased region" description="Low complexity" evidence="1">
    <location>
        <begin position="75"/>
        <end position="84"/>
    </location>
</feature>
<feature type="region of interest" description="Disordered" evidence="1">
    <location>
        <begin position="133"/>
        <end position="176"/>
    </location>
</feature>
<name>A0A6J3LV21_9PEZI</name>
<feature type="region of interest" description="Disordered" evidence="1">
    <location>
        <begin position="673"/>
        <end position="719"/>
    </location>
</feature>
<sequence>MDPVEYRSQGGAYHPAAGIEDGDVHIAQRLTISSRPAMMHTPQRAHQAILSSPPPPPPTGALPTPPATLPRQQYQPRKQASQSRPRPRQQPRIITDGTFVDDLAVGGNITGEMTMRSPGSRNYNHDRFERSAWHSPEQDSPNGFNGRARGGSNGNGMGPEHIQRYDQSGRNAGNQVQQWDDLQRLSAMQPGGNAFAIGYGQGNMTGGHPEQHDHYDDQRIGSPRSAGTQGSMEMVERHFRATPEARQVLSARPSEAFNASIGRSMGNRGPPQRPRKASDSISPTSPDSYRGARRPQFPPSSHQPSGRGDLHDGEAMSNGYTATPKSRPRRRPSDREEGYSPTYDILYTAQREYERNREAESPVDPRSRQRAGSARRVPRGPLQQGEFATPNKRAPQGARERSNGRPRNTEAEQNETPSAGSLLERPGPLVSEDSFAEKSSPTIAAAVDVREDNIPTSPEKIDSPLDMQNQPEILKALSFKRKAKVIKVQQPRQRIPDVSVAEANDIVTPLPRSNSVVRQMERPLSISASIISKVDEETAPKEPPSTRASTSTLAPPVEKRASGRFSLLKRLSGMNTIRSSSTASSSHRGTLGRTSTHSSTAISPFDTPDASPLDTAPLPAPIAITHQDTEVRASLTSLPDLIARAGRLASNLDRGRTASRLGMVDWLSAAPDVSRTTSAQDDPTDRSLQAHSEISSQSAAGTSDIIASFPPPNHTSAAAIGPGALAARGRAPSSSLTLTPSMSFFRNDLLPRRPGGNHIPRGSFILGSSEALPGMIGPYGMKSEGPFSGFDAESLRQKSMKRRVCGMELKWFIILMVVLGLLIAAAVVVPVVFVLLPKGHTQQKS</sequence>
<dbReference type="GeneID" id="54366691"/>
<dbReference type="Proteomes" id="UP000504637">
    <property type="component" value="Unplaced"/>
</dbReference>
<feature type="compositionally biased region" description="Basic and acidic residues" evidence="1">
    <location>
        <begin position="351"/>
        <end position="367"/>
    </location>
</feature>
<keyword evidence="3" id="KW-1185">Reference proteome</keyword>
<feature type="compositionally biased region" description="Basic and acidic residues" evidence="1">
    <location>
        <begin position="398"/>
        <end position="410"/>
    </location>
</feature>
<feature type="transmembrane region" description="Helical" evidence="2">
    <location>
        <begin position="811"/>
        <end position="836"/>
    </location>
</feature>
<proteinExistence type="predicted"/>
<reference evidence="4" key="3">
    <citation type="submission" date="2025-08" db="UniProtKB">
        <authorList>
            <consortium name="RefSeq"/>
        </authorList>
    </citation>
    <scope>IDENTIFICATION</scope>
    <source>
        <strain evidence="4">CBS 342.82</strain>
    </source>
</reference>
<gene>
    <name evidence="4" type="ORF">K489DRAFT_74642</name>
</gene>
<dbReference type="PANTHER" id="PTHR17178:SF0">
    <property type="entry name" value="SERGLYCIN"/>
    <property type="match status" value="1"/>
</dbReference>
<evidence type="ECO:0000256" key="1">
    <source>
        <dbReference type="SAM" id="MobiDB-lite"/>
    </source>
</evidence>
<feature type="compositionally biased region" description="Gly residues" evidence="1">
    <location>
        <begin position="148"/>
        <end position="157"/>
    </location>
</feature>
<accession>A0A6J3LV21</accession>
<feature type="compositionally biased region" description="Polar residues" evidence="1">
    <location>
        <begin position="165"/>
        <end position="176"/>
    </location>
</feature>
<keyword evidence="2" id="KW-0472">Membrane</keyword>
<organism evidence="4">
    <name type="scientific">Dissoconium aciculare CBS 342.82</name>
    <dbReference type="NCBI Taxonomy" id="1314786"/>
    <lineage>
        <taxon>Eukaryota</taxon>
        <taxon>Fungi</taxon>
        <taxon>Dikarya</taxon>
        <taxon>Ascomycota</taxon>
        <taxon>Pezizomycotina</taxon>
        <taxon>Dothideomycetes</taxon>
        <taxon>Dothideomycetidae</taxon>
        <taxon>Mycosphaerellales</taxon>
        <taxon>Dissoconiaceae</taxon>
        <taxon>Dissoconium</taxon>
    </lineage>
</organism>
<feature type="compositionally biased region" description="Basic and acidic residues" evidence="1">
    <location>
        <begin position="448"/>
        <end position="463"/>
    </location>
</feature>
<reference evidence="4" key="2">
    <citation type="submission" date="2020-04" db="EMBL/GenBank/DDBJ databases">
        <authorList>
            <consortium name="NCBI Genome Project"/>
        </authorList>
    </citation>
    <scope>NUCLEOTIDE SEQUENCE</scope>
    <source>
        <strain evidence="4">CBS 342.82</strain>
    </source>
</reference>
<keyword evidence="2" id="KW-0812">Transmembrane</keyword>
<feature type="region of interest" description="Disordered" evidence="1">
    <location>
        <begin position="1"/>
        <end position="21"/>
    </location>
</feature>